<dbReference type="GO" id="GO:0004888">
    <property type="term" value="F:transmembrane signaling receptor activity"/>
    <property type="evidence" value="ECO:0007669"/>
    <property type="project" value="InterPro"/>
</dbReference>
<gene>
    <name evidence="5" type="ordered locus">RC1_2035</name>
</gene>
<keyword evidence="1 3" id="KW-0807">Transducer</keyword>
<dbReference type="GO" id="GO:0016020">
    <property type="term" value="C:membrane"/>
    <property type="evidence" value="ECO:0007669"/>
    <property type="project" value="InterPro"/>
</dbReference>
<name>B6IP08_RHOCS</name>
<keyword evidence="6" id="KW-1185">Reference proteome</keyword>
<dbReference type="Pfam" id="PF00015">
    <property type="entry name" value="MCPsignal"/>
    <property type="match status" value="1"/>
</dbReference>
<dbReference type="KEGG" id="rce:RC1_2035"/>
<dbReference type="Gene3D" id="1.10.287.950">
    <property type="entry name" value="Methyl-accepting chemotaxis protein"/>
    <property type="match status" value="1"/>
</dbReference>
<comment type="similarity">
    <text evidence="2">Belongs to the methyl-accepting chemotaxis (MCP) protein family.</text>
</comment>
<dbReference type="STRING" id="414684.RC1_2035"/>
<dbReference type="SUPFAM" id="SSF58104">
    <property type="entry name" value="Methyl-accepting chemotaxis protein (MCP) signaling domain"/>
    <property type="match status" value="1"/>
</dbReference>
<dbReference type="PANTHER" id="PTHR32089:SF112">
    <property type="entry name" value="LYSOZYME-LIKE PROTEIN-RELATED"/>
    <property type="match status" value="1"/>
</dbReference>
<evidence type="ECO:0000313" key="6">
    <source>
        <dbReference type="Proteomes" id="UP000001591"/>
    </source>
</evidence>
<dbReference type="GO" id="GO:0006935">
    <property type="term" value="P:chemotaxis"/>
    <property type="evidence" value="ECO:0007669"/>
    <property type="project" value="InterPro"/>
</dbReference>
<dbReference type="eggNOG" id="COG0840">
    <property type="taxonomic scope" value="Bacteria"/>
</dbReference>
<feature type="domain" description="Methyl-accepting transducer" evidence="4">
    <location>
        <begin position="1"/>
        <end position="100"/>
    </location>
</feature>
<evidence type="ECO:0000259" key="4">
    <source>
        <dbReference type="PROSITE" id="PS50111"/>
    </source>
</evidence>
<dbReference type="GO" id="GO:0007165">
    <property type="term" value="P:signal transduction"/>
    <property type="evidence" value="ECO:0007669"/>
    <property type="project" value="UniProtKB-KW"/>
</dbReference>
<organism evidence="5 6">
    <name type="scientific">Rhodospirillum centenum (strain ATCC 51521 / SW)</name>
    <dbReference type="NCBI Taxonomy" id="414684"/>
    <lineage>
        <taxon>Bacteria</taxon>
        <taxon>Pseudomonadati</taxon>
        <taxon>Pseudomonadota</taxon>
        <taxon>Alphaproteobacteria</taxon>
        <taxon>Rhodospirillales</taxon>
        <taxon>Rhodospirillaceae</taxon>
        <taxon>Rhodospirillum</taxon>
    </lineage>
</organism>
<dbReference type="InterPro" id="IPR004090">
    <property type="entry name" value="Chemotax_Me-accpt_rcpt"/>
</dbReference>
<sequence length="362" mass="38780">MHTMVSEFAASVEARGAEASAASPERIMELAADVGSSVRARTEAIRAITGQTRILALNALIEAARAGEAGRGFSVVANEVKSVSTRIEQVAYELDTELSAKVRDLELLGARMIEEVRGQRLADLALNAIEIIDRNLYERTCDVRWWATDSAIVRAAETAAPADAEHAGRRLGVILDAYTVYLDLWIVGRDGRVIASGRPDRFRVAGLDVGQEPWFRQALESRSGDDYAVADITASPALGGRQTATYAAPIFPDGARGGTAQGVLGIHFDWGPQAETVCRGVRLSGEEAGRTRVLLLDNRLRIIAASDGKGILTAGFPLDTGGRPLGHYRDKDGNTVGFALTPGYETYRGLGWYGCIVQAPPG</sequence>
<accession>B6IP08</accession>
<evidence type="ECO:0000256" key="2">
    <source>
        <dbReference type="ARBA" id="ARBA00029447"/>
    </source>
</evidence>
<dbReference type="EMBL" id="CP000613">
    <property type="protein sequence ID" value="ACI99428.1"/>
    <property type="molecule type" value="Genomic_DNA"/>
</dbReference>
<dbReference type="OrthoDB" id="9814866at2"/>
<evidence type="ECO:0000256" key="1">
    <source>
        <dbReference type="ARBA" id="ARBA00023224"/>
    </source>
</evidence>
<proteinExistence type="inferred from homology"/>
<evidence type="ECO:0000313" key="5">
    <source>
        <dbReference type="EMBL" id="ACI99428.1"/>
    </source>
</evidence>
<protein>
    <submittedName>
        <fullName evidence="5">Methyl-accepting chemotaxis protein, putative</fullName>
    </submittedName>
</protein>
<evidence type="ECO:0000256" key="3">
    <source>
        <dbReference type="PROSITE-ProRule" id="PRU00284"/>
    </source>
</evidence>
<dbReference type="PANTHER" id="PTHR32089">
    <property type="entry name" value="METHYL-ACCEPTING CHEMOTAXIS PROTEIN MCPB"/>
    <property type="match status" value="1"/>
</dbReference>
<dbReference type="Gene3D" id="3.30.450.20">
    <property type="entry name" value="PAS domain"/>
    <property type="match status" value="1"/>
</dbReference>
<dbReference type="PROSITE" id="PS50111">
    <property type="entry name" value="CHEMOTAXIS_TRANSDUC_2"/>
    <property type="match status" value="1"/>
</dbReference>
<dbReference type="Proteomes" id="UP000001591">
    <property type="component" value="Chromosome"/>
</dbReference>
<dbReference type="PRINTS" id="PR00260">
    <property type="entry name" value="CHEMTRNSDUCR"/>
</dbReference>
<reference evidence="5 6" key="1">
    <citation type="journal article" date="2010" name="BMC Genomics">
        <title>Metabolic flexibility revealed in the genome of the cyst-forming alpha-1 proteobacterium Rhodospirillum centenum.</title>
        <authorList>
            <person name="Lu Y.K."/>
            <person name="Marden J."/>
            <person name="Han M."/>
            <person name="Swingley W.D."/>
            <person name="Mastrian S.D."/>
            <person name="Chowdhury S.R."/>
            <person name="Hao J."/>
            <person name="Helmy T."/>
            <person name="Kim S."/>
            <person name="Kurdoglu A.A."/>
            <person name="Matthies H.J."/>
            <person name="Rollo D."/>
            <person name="Stothard P."/>
            <person name="Blankenship R.E."/>
            <person name="Bauer C.E."/>
            <person name="Touchman J.W."/>
        </authorList>
    </citation>
    <scope>NUCLEOTIDE SEQUENCE [LARGE SCALE GENOMIC DNA]</scope>
    <source>
        <strain evidence="6">ATCC 51521 / SW</strain>
    </source>
</reference>
<dbReference type="InterPro" id="IPR004089">
    <property type="entry name" value="MCPsignal_dom"/>
</dbReference>
<dbReference type="AlphaFoldDB" id="B6IP08"/>
<dbReference type="HOGENOM" id="CLU_047366_0_0_5"/>